<gene>
    <name evidence="10" type="ORF">EDD80_11315</name>
</gene>
<feature type="domain" description="TonB-dependent receptor plug" evidence="9">
    <location>
        <begin position="231"/>
        <end position="329"/>
    </location>
</feature>
<keyword evidence="5 7" id="KW-0472">Membrane</keyword>
<evidence type="ECO:0000256" key="5">
    <source>
        <dbReference type="ARBA" id="ARBA00023136"/>
    </source>
</evidence>
<evidence type="ECO:0000256" key="2">
    <source>
        <dbReference type="ARBA" id="ARBA00022448"/>
    </source>
</evidence>
<keyword evidence="2 7" id="KW-0813">Transport</keyword>
<dbReference type="RefSeq" id="WP_132130275.1">
    <property type="nucleotide sequence ID" value="NZ_CP042432.1"/>
</dbReference>
<comment type="caution">
    <text evidence="10">The sequence shown here is derived from an EMBL/GenBank/DDBJ whole genome shotgun (WGS) entry which is preliminary data.</text>
</comment>
<dbReference type="NCBIfam" id="TIGR04056">
    <property type="entry name" value="OMP_RagA_SusC"/>
    <property type="match status" value="1"/>
</dbReference>
<keyword evidence="4 7" id="KW-0812">Transmembrane</keyword>
<evidence type="ECO:0000256" key="3">
    <source>
        <dbReference type="ARBA" id="ARBA00022452"/>
    </source>
</evidence>
<keyword evidence="6 7" id="KW-0998">Cell outer membrane</keyword>
<sequence length="1125" mass="124939">MLKKLTKPLYLAMKLSSVLLIILTASATLSAASGKSQSLKNVKLSVSFANESLYSAVKKLEKRSGVHFSYEAGKLKEYRVDRLEYADETIGNILKELLQKTPLTATEMNNSLVIYRNATSPASAVQDSPAGFHRQDSLIVTGLVTDEQGPLPGVSILVKGTQHGTSTGPDGRYSLENVPGNGILVFSFLGYTAVEEPVNGRSDINVTLNVERALLEEIVVTALGIEREEKSLGYAVQKISGEAIRSVKSVDIGTALTGKIAGLRVNNSTEFYAQPSISLRGASPLLVIDGVPYGNMSLRDISADNIENISVLKGATASALYGARGGNGAIIITTKKGADKDGLAVTVNSNTMFAAGFLTLPEVQHSYSAGLGGNYDPTDYVWGAKLDIGTMAMQWDPELKEMRNMELTSRGKDNFSNFLETGFVTNTSVSVSQSGERGSFRASASDIYHKGQYPNAKVNMTNFSLAGEMKVADKFNMTGTMGYSRRATPQINGAGYGDQGYMYNILMWTGPEYNLEKYRDYWITPDVQQNWLYKAWYDNPYLMAYEKLHGIHENTFNMSLSASYKLFKDANLMVRSGLDYYSDEDTQRNPPNINGTRGGWDAKGIYSIDNSTGFSTNNDLIFTINKEYSSFGVNLLAGGTIYFYKDKNLFASTRNGLSIPGFYSLESSVERPNTSSSEFRKQVNSLFGKLSLSWKSALFLDVTGRNDWSSTLPEATRSYFYPSVATSIVVSELAQLPSWLQFWKLRGSWAVSKNDLGVYDLNRSFSTSLGVWNGLNAASYPDNIGSGIISPETSRTWEVGTEAYFLRGRLHMDVAYFNKYRYNLQTNADISEASGFESTLINTDQSFVRKGMEITLGGTPVKSGNFQWNATVNWSFTHLYYKELDSIYSPDNMWVKEGAREDNYLYYDWVRDANGNVVYQNGLPVESDYQSRLGFEDPNWIFGFSNSFAYKNLELTLSFDGRVGGIMYNYINDKMWDTGSHPDSDNQWRYDEVVHGKTNYIGDGVKVISGAVEYDKYGRITSDTRAFEKNDVPVSYESFAREYRGGIPDGAMDPTFIKLREVSLKYRFPSSLTEKIGASAASVAITGQNMFLWLKEFRYSDPDRGTEDLNSPAVRYIGMNLNLTF</sequence>
<dbReference type="InterPro" id="IPR039426">
    <property type="entry name" value="TonB-dep_rcpt-like"/>
</dbReference>
<dbReference type="EMBL" id="SMAD01000013">
    <property type="protein sequence ID" value="TCS85280.1"/>
    <property type="molecule type" value="Genomic_DNA"/>
</dbReference>
<dbReference type="Gene3D" id="2.170.130.10">
    <property type="entry name" value="TonB-dependent receptor, plug domain"/>
    <property type="match status" value="1"/>
</dbReference>
<dbReference type="InterPro" id="IPR023997">
    <property type="entry name" value="TonB-dep_OMP_SusC/RagA_CS"/>
</dbReference>
<proteinExistence type="inferred from homology"/>
<evidence type="ECO:0000259" key="9">
    <source>
        <dbReference type="Pfam" id="PF07715"/>
    </source>
</evidence>
<dbReference type="InterPro" id="IPR012910">
    <property type="entry name" value="Plug_dom"/>
</dbReference>
<dbReference type="Pfam" id="PF13715">
    <property type="entry name" value="CarbopepD_reg_2"/>
    <property type="match status" value="1"/>
</dbReference>
<dbReference type="Gene3D" id="3.55.50.30">
    <property type="match status" value="1"/>
</dbReference>
<dbReference type="AlphaFoldDB" id="A0A4R3KN06"/>
<feature type="chain" id="PRO_5021019497" evidence="8">
    <location>
        <begin position="32"/>
        <end position="1125"/>
    </location>
</feature>
<protein>
    <submittedName>
        <fullName evidence="10">TonB-linked SusC/RagA family outer membrane protein</fullName>
    </submittedName>
</protein>
<accession>A0A4R3KN06</accession>
<evidence type="ECO:0000313" key="10">
    <source>
        <dbReference type="EMBL" id="TCS85280.1"/>
    </source>
</evidence>
<dbReference type="GO" id="GO:0009279">
    <property type="term" value="C:cell outer membrane"/>
    <property type="evidence" value="ECO:0007669"/>
    <property type="project" value="UniProtKB-SubCell"/>
</dbReference>
<dbReference type="InterPro" id="IPR023996">
    <property type="entry name" value="TonB-dep_OMP_SusC/RagA"/>
</dbReference>
<name>A0A4R3KN06_9SPHI</name>
<evidence type="ECO:0000256" key="8">
    <source>
        <dbReference type="SAM" id="SignalP"/>
    </source>
</evidence>
<keyword evidence="11" id="KW-1185">Reference proteome</keyword>
<dbReference type="InterPro" id="IPR037066">
    <property type="entry name" value="Plug_dom_sf"/>
</dbReference>
<dbReference type="SUPFAM" id="SSF56935">
    <property type="entry name" value="Porins"/>
    <property type="match status" value="1"/>
</dbReference>
<feature type="signal peptide" evidence="8">
    <location>
        <begin position="1"/>
        <end position="31"/>
    </location>
</feature>
<dbReference type="InterPro" id="IPR008969">
    <property type="entry name" value="CarboxyPept-like_regulatory"/>
</dbReference>
<evidence type="ECO:0000313" key="11">
    <source>
        <dbReference type="Proteomes" id="UP000295807"/>
    </source>
</evidence>
<dbReference type="InterPro" id="IPR036942">
    <property type="entry name" value="Beta-barrel_TonB_sf"/>
</dbReference>
<evidence type="ECO:0000256" key="6">
    <source>
        <dbReference type="ARBA" id="ARBA00023237"/>
    </source>
</evidence>
<evidence type="ECO:0000256" key="4">
    <source>
        <dbReference type="ARBA" id="ARBA00022692"/>
    </source>
</evidence>
<dbReference type="Proteomes" id="UP000295807">
    <property type="component" value="Unassembled WGS sequence"/>
</dbReference>
<keyword evidence="8" id="KW-0732">Signal</keyword>
<dbReference type="OrthoDB" id="9768177at2"/>
<reference evidence="10 11" key="1">
    <citation type="submission" date="2019-03" db="EMBL/GenBank/DDBJ databases">
        <title>Genomic Encyclopedia of Type Strains, Phase IV (KMG-IV): sequencing the most valuable type-strain genomes for metagenomic binning, comparative biology and taxonomic classification.</title>
        <authorList>
            <person name="Goeker M."/>
        </authorList>
    </citation>
    <scope>NUCLEOTIDE SEQUENCE [LARGE SCALE GENOMIC DNA]</scope>
    <source>
        <strain evidence="10 11">DSM 21100</strain>
    </source>
</reference>
<evidence type="ECO:0000256" key="7">
    <source>
        <dbReference type="PROSITE-ProRule" id="PRU01360"/>
    </source>
</evidence>
<dbReference type="NCBIfam" id="TIGR04057">
    <property type="entry name" value="SusC_RagA_signa"/>
    <property type="match status" value="1"/>
</dbReference>
<comment type="subcellular location">
    <subcellularLocation>
        <location evidence="1 7">Cell outer membrane</location>
        <topology evidence="1 7">Multi-pass membrane protein</topology>
    </subcellularLocation>
</comment>
<comment type="similarity">
    <text evidence="7">Belongs to the TonB-dependent receptor family.</text>
</comment>
<dbReference type="PROSITE" id="PS52016">
    <property type="entry name" value="TONB_DEPENDENT_REC_3"/>
    <property type="match status" value="1"/>
</dbReference>
<organism evidence="10 11">
    <name type="scientific">Anseongella ginsenosidimutans</name>
    <dbReference type="NCBI Taxonomy" id="496056"/>
    <lineage>
        <taxon>Bacteria</taxon>
        <taxon>Pseudomonadati</taxon>
        <taxon>Bacteroidota</taxon>
        <taxon>Sphingobacteriia</taxon>
        <taxon>Sphingobacteriales</taxon>
        <taxon>Sphingobacteriaceae</taxon>
        <taxon>Anseongella</taxon>
    </lineage>
</organism>
<evidence type="ECO:0000256" key="1">
    <source>
        <dbReference type="ARBA" id="ARBA00004571"/>
    </source>
</evidence>
<dbReference type="Gene3D" id="2.40.170.20">
    <property type="entry name" value="TonB-dependent receptor, beta-barrel domain"/>
    <property type="match status" value="1"/>
</dbReference>
<dbReference type="Pfam" id="PF07715">
    <property type="entry name" value="Plug"/>
    <property type="match status" value="1"/>
</dbReference>
<dbReference type="Gene3D" id="2.60.40.1120">
    <property type="entry name" value="Carboxypeptidase-like, regulatory domain"/>
    <property type="match status" value="1"/>
</dbReference>
<dbReference type="SUPFAM" id="SSF49464">
    <property type="entry name" value="Carboxypeptidase regulatory domain-like"/>
    <property type="match status" value="1"/>
</dbReference>
<keyword evidence="3 7" id="KW-1134">Transmembrane beta strand</keyword>